<dbReference type="Pfam" id="PF03556">
    <property type="entry name" value="Cullin_binding"/>
    <property type="match status" value="1"/>
</dbReference>
<evidence type="ECO:0000313" key="4">
    <source>
        <dbReference type="EMBL" id="CAH9118671.1"/>
    </source>
</evidence>
<protein>
    <recommendedName>
        <fullName evidence="1">Defective in cullin neddylation protein</fullName>
    </recommendedName>
</protein>
<gene>
    <name evidence="3" type="ORF">CEPIT_LOCUS12128</name>
    <name evidence="4" type="ORF">CEPIT_LOCUS22341</name>
</gene>
<sequence>MDSPRSFQFDIFDIYRRYSELKVGICADENPDVRYHKARCLKEGLSQLMELVKEARAVHTRISLMEELYKLMSQLDLKEDFSEFSRFYDFVFFLSRENGQKNITVRKAVMAWRLVLDGRFRLLHQWCDFVERNQRHNISEDTWRQVLAFSRCVHENLEGYDPEGAWPVLIDDFAEHMYRIGGSKGSNQLVCTCGDSEAHRSDEQSLRGLKLCPGFKRKSCDDLLMIEHGKYSNLNNEEGNPTPTCARDCVDIVKYNNGHLKSPCAVEGSLSKGFAGLFSNGSCLQFEKKSRVSYT</sequence>
<dbReference type="InterPro" id="IPR042460">
    <property type="entry name" value="DCN1-like_PONY"/>
</dbReference>
<comment type="caution">
    <text evidence="3">The sequence shown here is derived from an EMBL/GenBank/DDBJ whole genome shotgun (WGS) entry which is preliminary data.</text>
</comment>
<evidence type="ECO:0000256" key="1">
    <source>
        <dbReference type="RuleBase" id="RU410713"/>
    </source>
</evidence>
<proteinExistence type="predicted"/>
<evidence type="ECO:0000313" key="3">
    <source>
        <dbReference type="EMBL" id="CAH9092509.1"/>
    </source>
</evidence>
<dbReference type="PANTHER" id="PTHR12281:SF31">
    <property type="entry name" value="DCN1-LIKE PROTEIN 3"/>
    <property type="match status" value="1"/>
</dbReference>
<keyword evidence="5" id="KW-1185">Reference proteome</keyword>
<dbReference type="GO" id="GO:0000151">
    <property type="term" value="C:ubiquitin ligase complex"/>
    <property type="evidence" value="ECO:0007669"/>
    <property type="project" value="TreeGrafter"/>
</dbReference>
<dbReference type="EMBL" id="CAMAPF010000913">
    <property type="protein sequence ID" value="CAH9118671.1"/>
    <property type="molecule type" value="Genomic_DNA"/>
</dbReference>
<dbReference type="AlphaFoldDB" id="A0AAV0D8M0"/>
<dbReference type="PROSITE" id="PS51229">
    <property type="entry name" value="DCUN1"/>
    <property type="match status" value="1"/>
</dbReference>
<dbReference type="PANTHER" id="PTHR12281">
    <property type="entry name" value="RP42 RELATED"/>
    <property type="match status" value="1"/>
</dbReference>
<organism evidence="3 5">
    <name type="scientific">Cuscuta epithymum</name>
    <dbReference type="NCBI Taxonomy" id="186058"/>
    <lineage>
        <taxon>Eukaryota</taxon>
        <taxon>Viridiplantae</taxon>
        <taxon>Streptophyta</taxon>
        <taxon>Embryophyta</taxon>
        <taxon>Tracheophyta</taxon>
        <taxon>Spermatophyta</taxon>
        <taxon>Magnoliopsida</taxon>
        <taxon>eudicotyledons</taxon>
        <taxon>Gunneridae</taxon>
        <taxon>Pentapetalae</taxon>
        <taxon>asterids</taxon>
        <taxon>lamiids</taxon>
        <taxon>Solanales</taxon>
        <taxon>Convolvulaceae</taxon>
        <taxon>Cuscuteae</taxon>
        <taxon>Cuscuta</taxon>
        <taxon>Cuscuta subgen. Cuscuta</taxon>
    </lineage>
</organism>
<dbReference type="GO" id="GO:0032182">
    <property type="term" value="F:ubiquitin-like protein binding"/>
    <property type="evidence" value="ECO:0007669"/>
    <property type="project" value="TreeGrafter"/>
</dbReference>
<dbReference type="GO" id="GO:0097602">
    <property type="term" value="F:cullin family protein binding"/>
    <property type="evidence" value="ECO:0007669"/>
    <property type="project" value="TreeGrafter"/>
</dbReference>
<evidence type="ECO:0000259" key="2">
    <source>
        <dbReference type="PROSITE" id="PS51229"/>
    </source>
</evidence>
<dbReference type="Gene3D" id="1.10.238.200">
    <property type="entry name" value="Cullin, PONY binding domain"/>
    <property type="match status" value="1"/>
</dbReference>
<feature type="domain" description="DCUN1" evidence="2">
    <location>
        <begin position="1"/>
        <end position="178"/>
    </location>
</feature>
<name>A0AAV0D8M0_9ASTE</name>
<dbReference type="Proteomes" id="UP001152523">
    <property type="component" value="Unassembled WGS sequence"/>
</dbReference>
<comment type="function">
    <text evidence="1">Neddylation of cullins play an essential role in the regulation of SCF-type complexes activity.</text>
</comment>
<dbReference type="GO" id="GO:0045116">
    <property type="term" value="P:protein neddylation"/>
    <property type="evidence" value="ECO:0007669"/>
    <property type="project" value="TreeGrafter"/>
</dbReference>
<reference evidence="3" key="1">
    <citation type="submission" date="2022-07" db="EMBL/GenBank/DDBJ databases">
        <authorList>
            <person name="Macas J."/>
            <person name="Novak P."/>
            <person name="Neumann P."/>
        </authorList>
    </citation>
    <scope>NUCLEOTIDE SEQUENCE</scope>
</reference>
<evidence type="ECO:0000313" key="5">
    <source>
        <dbReference type="Proteomes" id="UP001152523"/>
    </source>
</evidence>
<dbReference type="InterPro" id="IPR014764">
    <property type="entry name" value="DCN-prot"/>
</dbReference>
<dbReference type="GO" id="GO:0031624">
    <property type="term" value="F:ubiquitin conjugating enzyme binding"/>
    <property type="evidence" value="ECO:0007669"/>
    <property type="project" value="TreeGrafter"/>
</dbReference>
<dbReference type="EMBL" id="CAMAPF010000073">
    <property type="protein sequence ID" value="CAH9092509.1"/>
    <property type="molecule type" value="Genomic_DNA"/>
</dbReference>
<accession>A0AAV0D8M0</accession>
<dbReference type="InterPro" id="IPR005176">
    <property type="entry name" value="PONY_dom"/>
</dbReference>
<dbReference type="FunFam" id="1.10.238.200:FF:000006">
    <property type="entry name" value="Defective in cullin neddylation protein"/>
    <property type="match status" value="1"/>
</dbReference>